<dbReference type="AlphaFoldDB" id="A0A8I6RWS1"/>
<proteinExistence type="predicted"/>
<dbReference type="RefSeq" id="XP_014253844.1">
    <property type="nucleotide sequence ID" value="XM_014398358.2"/>
</dbReference>
<organism evidence="1 2">
    <name type="scientific">Cimex lectularius</name>
    <name type="common">Bed bug</name>
    <name type="synonym">Acanthia lectularia</name>
    <dbReference type="NCBI Taxonomy" id="79782"/>
    <lineage>
        <taxon>Eukaryota</taxon>
        <taxon>Metazoa</taxon>
        <taxon>Ecdysozoa</taxon>
        <taxon>Arthropoda</taxon>
        <taxon>Hexapoda</taxon>
        <taxon>Insecta</taxon>
        <taxon>Pterygota</taxon>
        <taxon>Neoptera</taxon>
        <taxon>Paraneoptera</taxon>
        <taxon>Hemiptera</taxon>
        <taxon>Heteroptera</taxon>
        <taxon>Panheteroptera</taxon>
        <taxon>Cimicomorpha</taxon>
        <taxon>Cimicidae</taxon>
        <taxon>Cimex</taxon>
    </lineage>
</organism>
<dbReference type="EnsemblMetazoa" id="XM_014398358.2">
    <property type="protein sequence ID" value="XP_014253844.1"/>
    <property type="gene ID" value="LOC106669091"/>
</dbReference>
<dbReference type="OrthoDB" id="333905at2759"/>
<dbReference type="KEGG" id="clec:106669091"/>
<name>A0A8I6RWS1_CIMLE</name>
<sequence>MMLSGRNIFLAAFGLIAVSISAYAVWSVWNGNNLTILEMRTEFAKEKDRYKTFNGLSTLSIARMNEVKMDIAYGLGVNKEAALKRIDKLNEDFPDDYALCPNKPNHSTVTVMISEIQNFYDEIYRVNALNITSLLAEYAKDLKRGEEEFESMAGDCKPNIFYFNCILQLNDLFREEIDGLVASRDNISEIIHNLNDLLKTALETSLGSSLGLLDKIRDVIKRYVCCLKNLKIFLDTHEPDCDEPGLTTDY</sequence>
<evidence type="ECO:0000313" key="1">
    <source>
        <dbReference type="EnsemblMetazoa" id="XP_014253844.1"/>
    </source>
</evidence>
<keyword evidence="2" id="KW-1185">Reference proteome</keyword>
<reference evidence="1" key="1">
    <citation type="submission" date="2022-01" db="UniProtKB">
        <authorList>
            <consortium name="EnsemblMetazoa"/>
        </authorList>
    </citation>
    <scope>IDENTIFICATION</scope>
</reference>
<evidence type="ECO:0000313" key="2">
    <source>
        <dbReference type="Proteomes" id="UP000494040"/>
    </source>
</evidence>
<dbReference type="GeneID" id="106669091"/>
<dbReference type="Proteomes" id="UP000494040">
    <property type="component" value="Unassembled WGS sequence"/>
</dbReference>
<accession>A0A8I6RWS1</accession>
<protein>
    <submittedName>
        <fullName evidence="1">Uncharacterized protein</fullName>
    </submittedName>
</protein>